<feature type="repeat" description="NHL" evidence="2">
    <location>
        <begin position="230"/>
        <end position="271"/>
    </location>
</feature>
<reference evidence="3 4" key="1">
    <citation type="submission" date="2022-05" db="EMBL/GenBank/DDBJ databases">
        <authorList>
            <consortium name="Genoscope - CEA"/>
            <person name="William W."/>
        </authorList>
    </citation>
    <scope>NUCLEOTIDE SEQUENCE [LARGE SCALE GENOMIC DNA]</scope>
</reference>
<dbReference type="SUPFAM" id="SSF101898">
    <property type="entry name" value="NHL repeat"/>
    <property type="match status" value="1"/>
</dbReference>
<dbReference type="InterPro" id="IPR050952">
    <property type="entry name" value="TRIM-NHL_E3_ligases"/>
</dbReference>
<dbReference type="PANTHER" id="PTHR24104:SF25">
    <property type="entry name" value="PROTEIN LIN-41"/>
    <property type="match status" value="1"/>
</dbReference>
<keyword evidence="4" id="KW-1185">Reference proteome</keyword>
<comment type="caution">
    <text evidence="3">The sequence shown here is derived from an EMBL/GenBank/DDBJ whole genome shotgun (WGS) entry which is preliminary data.</text>
</comment>
<evidence type="ECO:0000256" key="2">
    <source>
        <dbReference type="PROSITE-ProRule" id="PRU00504"/>
    </source>
</evidence>
<evidence type="ECO:0000313" key="4">
    <source>
        <dbReference type="Proteomes" id="UP001159405"/>
    </source>
</evidence>
<protein>
    <submittedName>
        <fullName evidence="3">Uncharacterized protein</fullName>
    </submittedName>
</protein>
<evidence type="ECO:0000313" key="3">
    <source>
        <dbReference type="EMBL" id="CAH3134280.1"/>
    </source>
</evidence>
<feature type="repeat" description="NHL" evidence="2">
    <location>
        <begin position="375"/>
        <end position="416"/>
    </location>
</feature>
<dbReference type="InterPro" id="IPR001258">
    <property type="entry name" value="NHL_repeat"/>
</dbReference>
<keyword evidence="1" id="KW-0677">Repeat</keyword>
<dbReference type="PROSITE" id="PS51125">
    <property type="entry name" value="NHL"/>
    <property type="match status" value="2"/>
</dbReference>
<name>A0ABN8P5E4_9CNID</name>
<dbReference type="Proteomes" id="UP001159405">
    <property type="component" value="Unassembled WGS sequence"/>
</dbReference>
<accession>A0ABN8P5E4</accession>
<gene>
    <name evidence="3" type="ORF">PLOB_00037293</name>
</gene>
<dbReference type="PANTHER" id="PTHR24104">
    <property type="entry name" value="E3 UBIQUITIN-PROTEIN LIGASE NHLRC1-RELATED"/>
    <property type="match status" value="1"/>
</dbReference>
<sequence length="589" mass="67042">MSSLITAVFKATIGMLVNKGRDKLAEKLNEGDVTDQKFRGLIVPAATACVEQFDIAKEMRKLQLTALDESATRKLSAAKETFSDARLEAMRAFSNEALELPDRLLAMQYRLMATILRNIDNPTDALAACRVCLDELHQVPAVKEYFKVELEEGLRLRARFNKDERRQIIFSVCHANRVIYDVMSMLGSVKRWTLPDVETGKEKVDPLLNERVVKILTKQGKEHCCVTPWSLGHEGDEEHKLKNPLGIATNHRGQFLIADNGDKTVKVFDSNGKFAFRFNPQTDDADTKLDILDVATADEDDRIYLLVRLEKPGAEEWEKEVQVFNKTGDLQHKFPVRRGGWRLTVTSGKQRGKILLLTTGDLLTGDLVDIHEPSGEFVCSFGGGVFKYARDITATCDGRVMIVDWDDHSLYIFDVEGHQLGKFNIKYERDVYDRIACHPASADDVVLAGYERETNRLTLAIYTVNGEFVRRIQLDEVVSLRSYFRGIRVRGITVTVEGHIAVALQDITDEDTLQAKVIMAKGPFGKWRYWRKWHGDEVTFNSNRDPRWYSRRVKETLNSINRDSGIENSRLLRGCLQSDTDQYNRTADR</sequence>
<organism evidence="3 4">
    <name type="scientific">Porites lobata</name>
    <dbReference type="NCBI Taxonomy" id="104759"/>
    <lineage>
        <taxon>Eukaryota</taxon>
        <taxon>Metazoa</taxon>
        <taxon>Cnidaria</taxon>
        <taxon>Anthozoa</taxon>
        <taxon>Hexacorallia</taxon>
        <taxon>Scleractinia</taxon>
        <taxon>Fungiina</taxon>
        <taxon>Poritidae</taxon>
        <taxon>Porites</taxon>
    </lineage>
</organism>
<dbReference type="EMBL" id="CALNXK010000054">
    <property type="protein sequence ID" value="CAH3134280.1"/>
    <property type="molecule type" value="Genomic_DNA"/>
</dbReference>
<evidence type="ECO:0000256" key="1">
    <source>
        <dbReference type="ARBA" id="ARBA00022737"/>
    </source>
</evidence>
<proteinExistence type="predicted"/>
<dbReference type="Gene3D" id="2.120.10.30">
    <property type="entry name" value="TolB, C-terminal domain"/>
    <property type="match status" value="1"/>
</dbReference>
<dbReference type="InterPro" id="IPR011042">
    <property type="entry name" value="6-blade_b-propeller_TolB-like"/>
</dbReference>